<dbReference type="AlphaFoldDB" id="Q898W5"/>
<keyword evidence="2" id="KW-1185">Reference proteome</keyword>
<sequence>MKMMNNSLEVYMFIKMEKKNHWRLEKISNYLKTWIFSKEKLLNIVTVPSNSSSILVETILTFANNDRKVLYITEEEEDIDIILNIKKVSDFKEYSHIKDTKSLQEKKLLVCNTKIALQLEEKFDLVIFDDINKTSELPKKLIKQIIERSLKVNGKGIAYSIEPIFINKRDIVLPLYKNSMPVIEPRIITTKVDLNQDIPYMIYEYLRWTIELNKKVLIYVPDSYRLKNVYNYFENNYKNISKNIFYYSKKDGNIKILSNFQYLKKAIIITDDLNGETYNIRQDKNTNIMVFFADDDAYNYKNLIYFCGEMAFKREGSMKEVIFVCNEETNEIDKTKQITREFNKEAWEMGLLSI</sequence>
<name>Q898W5_CLOTE</name>
<reference evidence="1 2" key="1">
    <citation type="journal article" date="2003" name="Proc. Natl. Acad. Sci. U.S.A.">
        <title>The genome sequence of Clostridium tetani, the causative agent of tetanus disease.</title>
        <authorList>
            <person name="Brueggemann H."/>
            <person name="Baumer S."/>
            <person name="Fricke W.F."/>
            <person name="Wiezer A."/>
            <person name="Liesegang H."/>
            <person name="Decker I."/>
            <person name="Herzberg C."/>
            <person name="Martinez-Arias R."/>
            <person name="Merkl R."/>
            <person name="Henne A."/>
            <person name="Gottschalk G."/>
        </authorList>
    </citation>
    <scope>NUCLEOTIDE SEQUENCE [LARGE SCALE GENOMIC DNA]</scope>
    <source>
        <strain evidence="2">Massachusetts / E88</strain>
    </source>
</reference>
<proteinExistence type="predicted"/>
<dbReference type="HOGENOM" id="CLU_070757_0_0_9"/>
<protein>
    <submittedName>
        <fullName evidence="1">Conserved protein</fullName>
    </submittedName>
</protein>
<organism evidence="1 2">
    <name type="scientific">Clostridium tetani (strain Massachusetts / E88)</name>
    <dbReference type="NCBI Taxonomy" id="212717"/>
    <lineage>
        <taxon>Bacteria</taxon>
        <taxon>Bacillati</taxon>
        <taxon>Bacillota</taxon>
        <taxon>Clostridia</taxon>
        <taxon>Eubacteriales</taxon>
        <taxon>Clostridiaceae</taxon>
        <taxon>Clostridium</taxon>
    </lineage>
</organism>
<evidence type="ECO:0000313" key="2">
    <source>
        <dbReference type="Proteomes" id="UP000001412"/>
    </source>
</evidence>
<accession>Q898W5</accession>
<evidence type="ECO:0000313" key="1">
    <source>
        <dbReference type="EMBL" id="AAO34964.1"/>
    </source>
</evidence>
<dbReference type="KEGG" id="ctc:CTC_00323"/>
<gene>
    <name evidence="1" type="ordered locus">CTC_00323</name>
</gene>
<dbReference type="Proteomes" id="UP000001412">
    <property type="component" value="Chromosome"/>
</dbReference>
<dbReference type="STRING" id="212717.CTC_00323"/>
<dbReference type="EMBL" id="AE015927">
    <property type="protein sequence ID" value="AAO34964.1"/>
    <property type="molecule type" value="Genomic_DNA"/>
</dbReference>